<sequence length="306" mass="32987">MESNALLNTTLKQIDLVKVRDRIPAHVMDSISIEEPLEIRICMTVDGKAEYKNISVTMRTPGHDAELATGFLFTEGLISAISQIAAVDRSEAPCTRNNDNIVIVRLNDGFAPTTSALDRNFYTTSSCGVCGKGSIAAIKTVSIFKDLAPIPCAIALDILYRLPDLLRAAQGNFSATGGIHAAGLFNLQGQLIALREDVGRHNALDKLVGHALSADLLPLQKHILVLSGRASFELVQKAAMAGIQIIAAIGAPSSLAVELAKEFDITLLGFLREHRCNIYNLADHVKIEGLAGMLDYTTALDQKIER</sequence>
<evidence type="ECO:0000256" key="1">
    <source>
        <dbReference type="ARBA" id="ARBA00022490"/>
    </source>
</evidence>
<dbReference type="HAMAP" id="MF_00187">
    <property type="entry name" value="FdhD"/>
    <property type="match status" value="1"/>
</dbReference>
<dbReference type="RefSeq" id="WP_120258790.1">
    <property type="nucleotide sequence ID" value="NZ_RAPY01000001.1"/>
</dbReference>
<organism evidence="4 5">
    <name type="scientific">Sphingobacterium detergens</name>
    <dbReference type="NCBI Taxonomy" id="1145106"/>
    <lineage>
        <taxon>Bacteria</taxon>
        <taxon>Pseudomonadati</taxon>
        <taxon>Bacteroidota</taxon>
        <taxon>Sphingobacteriia</taxon>
        <taxon>Sphingobacteriales</taxon>
        <taxon>Sphingobacteriaceae</taxon>
        <taxon>Sphingobacterium</taxon>
    </lineage>
</organism>
<dbReference type="EMBL" id="RAPY01000001">
    <property type="protein sequence ID" value="RKE57213.1"/>
    <property type="molecule type" value="Genomic_DNA"/>
</dbReference>
<dbReference type="Gene3D" id="3.40.140.10">
    <property type="entry name" value="Cytidine Deaminase, domain 2"/>
    <property type="match status" value="1"/>
</dbReference>
<dbReference type="PANTHER" id="PTHR30592:SF1">
    <property type="entry name" value="SULFUR CARRIER PROTEIN FDHD"/>
    <property type="match status" value="1"/>
</dbReference>
<comment type="function">
    <text evidence="3">Required for formate dehydrogenase (FDH) activity. Acts as a sulfur carrier protein that transfers sulfur from IscS to the molybdenum cofactor prior to its insertion into FDH.</text>
</comment>
<dbReference type="GO" id="GO:0006777">
    <property type="term" value="P:Mo-molybdopterin cofactor biosynthetic process"/>
    <property type="evidence" value="ECO:0007669"/>
    <property type="project" value="UniProtKB-UniRule"/>
</dbReference>
<proteinExistence type="inferred from homology"/>
<dbReference type="OrthoDB" id="9782042at2"/>
<dbReference type="InterPro" id="IPR003786">
    <property type="entry name" value="FdhD"/>
</dbReference>
<dbReference type="PIRSF" id="PIRSF015626">
    <property type="entry name" value="FdhD"/>
    <property type="match status" value="1"/>
</dbReference>
<keyword evidence="2 3" id="KW-0501">Molybdenum cofactor biosynthesis</keyword>
<dbReference type="Pfam" id="PF02634">
    <property type="entry name" value="FdhD-NarQ"/>
    <property type="match status" value="1"/>
</dbReference>
<keyword evidence="5" id="KW-1185">Reference proteome</keyword>
<evidence type="ECO:0000313" key="4">
    <source>
        <dbReference type="EMBL" id="RKE57213.1"/>
    </source>
</evidence>
<comment type="caution">
    <text evidence="4">The sequence shown here is derived from an EMBL/GenBank/DDBJ whole genome shotgun (WGS) entry which is preliminary data.</text>
</comment>
<dbReference type="SUPFAM" id="SSF53927">
    <property type="entry name" value="Cytidine deaminase-like"/>
    <property type="match status" value="1"/>
</dbReference>
<dbReference type="NCBIfam" id="NF001943">
    <property type="entry name" value="PRK00724.1-2"/>
    <property type="match status" value="1"/>
</dbReference>
<dbReference type="PANTHER" id="PTHR30592">
    <property type="entry name" value="FORMATE DEHYDROGENASE"/>
    <property type="match status" value="1"/>
</dbReference>
<dbReference type="NCBIfam" id="TIGR00129">
    <property type="entry name" value="fdhD_narQ"/>
    <property type="match status" value="1"/>
</dbReference>
<evidence type="ECO:0000313" key="5">
    <source>
        <dbReference type="Proteomes" id="UP000286246"/>
    </source>
</evidence>
<accession>A0A420BKG8</accession>
<comment type="subcellular location">
    <subcellularLocation>
        <location evidence="3">Cytoplasm</location>
    </subcellularLocation>
</comment>
<dbReference type="GO" id="GO:0097163">
    <property type="term" value="F:sulfur carrier activity"/>
    <property type="evidence" value="ECO:0007669"/>
    <property type="project" value="UniProtKB-UniRule"/>
</dbReference>
<evidence type="ECO:0000256" key="2">
    <source>
        <dbReference type="ARBA" id="ARBA00023150"/>
    </source>
</evidence>
<reference evidence="4 5" key="1">
    <citation type="submission" date="2018-09" db="EMBL/GenBank/DDBJ databases">
        <title>Genomic Encyclopedia of Type Strains, Phase III (KMG-III): the genomes of soil and plant-associated and newly described type strains.</title>
        <authorList>
            <person name="Whitman W."/>
        </authorList>
    </citation>
    <scope>NUCLEOTIDE SEQUENCE [LARGE SCALE GENOMIC DNA]</scope>
    <source>
        <strain evidence="4 5">CECT 7938</strain>
    </source>
</reference>
<gene>
    <name evidence="3" type="primary">fdhD</name>
    <name evidence="4" type="ORF">DFQ12_2092</name>
</gene>
<protein>
    <recommendedName>
        <fullName evidence="3">Sulfur carrier protein FdhD</fullName>
    </recommendedName>
</protein>
<dbReference type="GO" id="GO:0016783">
    <property type="term" value="F:sulfurtransferase activity"/>
    <property type="evidence" value="ECO:0007669"/>
    <property type="project" value="InterPro"/>
</dbReference>
<comment type="similarity">
    <text evidence="3">Belongs to the FdhD family.</text>
</comment>
<dbReference type="GO" id="GO:0005737">
    <property type="term" value="C:cytoplasm"/>
    <property type="evidence" value="ECO:0007669"/>
    <property type="project" value="UniProtKB-SubCell"/>
</dbReference>
<dbReference type="InterPro" id="IPR016193">
    <property type="entry name" value="Cytidine_deaminase-like"/>
</dbReference>
<feature type="active site" description="Cysteine persulfide intermediate" evidence="3">
    <location>
        <position position="127"/>
    </location>
</feature>
<dbReference type="Proteomes" id="UP000286246">
    <property type="component" value="Unassembled WGS sequence"/>
</dbReference>
<feature type="binding site" evidence="3">
    <location>
        <begin position="270"/>
        <end position="275"/>
    </location>
    <ligand>
        <name>Mo-bis(molybdopterin guanine dinucleotide)</name>
        <dbReference type="ChEBI" id="CHEBI:60539"/>
    </ligand>
</feature>
<dbReference type="Gene3D" id="3.10.20.10">
    <property type="match status" value="1"/>
</dbReference>
<dbReference type="AlphaFoldDB" id="A0A420BKG8"/>
<name>A0A420BKG8_SPHD1</name>
<keyword evidence="1 3" id="KW-0963">Cytoplasm</keyword>
<evidence type="ECO:0000256" key="3">
    <source>
        <dbReference type="HAMAP-Rule" id="MF_00187"/>
    </source>
</evidence>